<dbReference type="Proteomes" id="UP000332933">
    <property type="component" value="Unassembled WGS sequence"/>
</dbReference>
<keyword evidence="3" id="KW-1185">Reference proteome</keyword>
<dbReference type="AlphaFoldDB" id="A0A485KC43"/>
<dbReference type="EMBL" id="CAADRA010000394">
    <property type="protein sequence ID" value="VFT79998.1"/>
    <property type="molecule type" value="Genomic_DNA"/>
</dbReference>
<protein>
    <submittedName>
        <fullName evidence="2">Aste57867_2809 protein</fullName>
    </submittedName>
</protein>
<sequence length="152" mass="16557">MKRSCPASSSLLASPTNMKRSHSCMDLAALESEIVLCPKKRLTMPPRYRSLSSGPTSRGKNLEAWLQAYDMKLGLPVLEAASIEDVLSSATSSSSPFGSKKTDDSVQMELIDLLQQAWIDNSSAMSSSSSLLKLPESIIMEEDINDLVCRTL</sequence>
<reference evidence="1" key="2">
    <citation type="submission" date="2019-06" db="EMBL/GenBank/DDBJ databases">
        <title>Genomics analysis of Aphanomyces spp. identifies a new class of oomycete effector associated with host adaptation.</title>
        <authorList>
            <person name="Gaulin E."/>
        </authorList>
    </citation>
    <scope>NUCLEOTIDE SEQUENCE</scope>
    <source>
        <strain evidence="1">CBS 578.67</strain>
    </source>
</reference>
<organism evidence="2 3">
    <name type="scientific">Aphanomyces stellatus</name>
    <dbReference type="NCBI Taxonomy" id="120398"/>
    <lineage>
        <taxon>Eukaryota</taxon>
        <taxon>Sar</taxon>
        <taxon>Stramenopiles</taxon>
        <taxon>Oomycota</taxon>
        <taxon>Saprolegniomycetes</taxon>
        <taxon>Saprolegniales</taxon>
        <taxon>Verrucalvaceae</taxon>
        <taxon>Aphanomyces</taxon>
    </lineage>
</organism>
<dbReference type="EMBL" id="VJMH01000394">
    <property type="protein sequence ID" value="KAF0716515.1"/>
    <property type="molecule type" value="Genomic_DNA"/>
</dbReference>
<dbReference type="OrthoDB" id="72995at2759"/>
<name>A0A485KC43_9STRA</name>
<gene>
    <name evidence="2" type="primary">Aste57867_2809</name>
    <name evidence="1" type="ORF">As57867_002802</name>
    <name evidence="2" type="ORF">ASTE57867_2809</name>
</gene>
<evidence type="ECO:0000313" key="2">
    <source>
        <dbReference type="EMBL" id="VFT79998.1"/>
    </source>
</evidence>
<reference evidence="2 3" key="1">
    <citation type="submission" date="2019-03" db="EMBL/GenBank/DDBJ databases">
        <authorList>
            <person name="Gaulin E."/>
            <person name="Dumas B."/>
        </authorList>
    </citation>
    <scope>NUCLEOTIDE SEQUENCE [LARGE SCALE GENOMIC DNA]</scope>
    <source>
        <strain evidence="2">CBS 568.67</strain>
    </source>
</reference>
<accession>A0A485KC43</accession>
<proteinExistence type="predicted"/>
<evidence type="ECO:0000313" key="3">
    <source>
        <dbReference type="Proteomes" id="UP000332933"/>
    </source>
</evidence>
<evidence type="ECO:0000313" key="1">
    <source>
        <dbReference type="EMBL" id="KAF0716515.1"/>
    </source>
</evidence>